<dbReference type="Pfam" id="PF22366">
    <property type="entry name" value="NDH2_C"/>
    <property type="match status" value="1"/>
</dbReference>
<reference evidence="8" key="2">
    <citation type="journal article" date="2021" name="Genome Biol. Evol.">
        <title>Developing a high-quality reference genome for a parasitic bivalve with doubly uniparental inheritance (Bivalvia: Unionida).</title>
        <authorList>
            <person name="Smith C.H."/>
        </authorList>
    </citation>
    <scope>NUCLEOTIDE SEQUENCE</scope>
    <source>
        <strain evidence="8">CHS0354</strain>
        <tissue evidence="8">Mantle</tissue>
    </source>
</reference>
<accession>A0AAE0RNF4</accession>
<dbReference type="PANTHER" id="PTHR43706">
    <property type="entry name" value="NADH DEHYDROGENASE"/>
    <property type="match status" value="1"/>
</dbReference>
<organism evidence="8 9">
    <name type="scientific">Potamilus streckersoni</name>
    <dbReference type="NCBI Taxonomy" id="2493646"/>
    <lineage>
        <taxon>Eukaryota</taxon>
        <taxon>Metazoa</taxon>
        <taxon>Spiralia</taxon>
        <taxon>Lophotrochozoa</taxon>
        <taxon>Mollusca</taxon>
        <taxon>Bivalvia</taxon>
        <taxon>Autobranchia</taxon>
        <taxon>Heteroconchia</taxon>
        <taxon>Palaeoheterodonta</taxon>
        <taxon>Unionida</taxon>
        <taxon>Unionoidea</taxon>
        <taxon>Unionidae</taxon>
        <taxon>Ambleminae</taxon>
        <taxon>Lampsilini</taxon>
        <taxon>Potamilus</taxon>
    </lineage>
</organism>
<evidence type="ECO:0000256" key="2">
    <source>
        <dbReference type="ARBA" id="ARBA00022630"/>
    </source>
</evidence>
<feature type="domain" description="FAD/NAD(P)-binding" evidence="6">
    <location>
        <begin position="34"/>
        <end position="355"/>
    </location>
</feature>
<evidence type="ECO:0000256" key="3">
    <source>
        <dbReference type="ARBA" id="ARBA00022827"/>
    </source>
</evidence>
<name>A0AAE0RNF4_9BIVA</name>
<evidence type="ECO:0000259" key="7">
    <source>
        <dbReference type="Pfam" id="PF22366"/>
    </source>
</evidence>
<evidence type="ECO:0000256" key="4">
    <source>
        <dbReference type="ARBA" id="ARBA00023002"/>
    </source>
</evidence>
<keyword evidence="9" id="KW-1185">Reference proteome</keyword>
<dbReference type="PRINTS" id="PR00368">
    <property type="entry name" value="FADPNR"/>
</dbReference>
<reference evidence="8" key="1">
    <citation type="journal article" date="2021" name="Genome Biol. Evol.">
        <title>A High-Quality Reference Genome for a Parasitic Bivalve with Doubly Uniparental Inheritance (Bivalvia: Unionida).</title>
        <authorList>
            <person name="Smith C.H."/>
        </authorList>
    </citation>
    <scope>NUCLEOTIDE SEQUENCE</scope>
    <source>
        <strain evidence="8">CHS0354</strain>
    </source>
</reference>
<dbReference type="InterPro" id="IPR023753">
    <property type="entry name" value="FAD/NAD-binding_dom"/>
</dbReference>
<dbReference type="PANTHER" id="PTHR43706:SF13">
    <property type="entry name" value="NADH DEHYDROGENASE-RELATED"/>
    <property type="match status" value="1"/>
</dbReference>
<evidence type="ECO:0000256" key="5">
    <source>
        <dbReference type="ARBA" id="ARBA00023027"/>
    </source>
</evidence>
<evidence type="ECO:0000313" key="9">
    <source>
        <dbReference type="Proteomes" id="UP001195483"/>
    </source>
</evidence>
<feature type="domain" description="External alternative NADH-ubiquinone oxidoreductase-like C-terminal" evidence="7">
    <location>
        <begin position="377"/>
        <end position="435"/>
    </location>
</feature>
<comment type="similarity">
    <text evidence="1">Belongs to the NADH dehydrogenase family.</text>
</comment>
<proteinExistence type="inferred from homology"/>
<reference evidence="8" key="3">
    <citation type="submission" date="2023-05" db="EMBL/GenBank/DDBJ databases">
        <authorList>
            <person name="Smith C.H."/>
        </authorList>
    </citation>
    <scope>NUCLEOTIDE SEQUENCE</scope>
    <source>
        <strain evidence="8">CHS0354</strain>
        <tissue evidence="8">Mantle</tissue>
    </source>
</reference>
<dbReference type="InterPro" id="IPR054585">
    <property type="entry name" value="NDH2-like_C"/>
</dbReference>
<dbReference type="SUPFAM" id="SSF51905">
    <property type="entry name" value="FAD/NAD(P)-binding domain"/>
    <property type="match status" value="2"/>
</dbReference>
<evidence type="ECO:0000313" key="8">
    <source>
        <dbReference type="EMBL" id="KAK3576591.1"/>
    </source>
</evidence>
<dbReference type="AlphaFoldDB" id="A0AAE0RNF4"/>
<keyword evidence="2" id="KW-0285">Flavoprotein</keyword>
<comment type="caution">
    <text evidence="8">The sequence shown here is derived from an EMBL/GenBank/DDBJ whole genome shotgun (WGS) entry which is preliminary data.</text>
</comment>
<dbReference type="Pfam" id="PF07992">
    <property type="entry name" value="Pyr_redox_2"/>
    <property type="match status" value="1"/>
</dbReference>
<keyword evidence="3" id="KW-0274">FAD</keyword>
<protein>
    <recommendedName>
        <fullName evidence="10">NADH dehydrogenase</fullName>
    </recommendedName>
</protein>
<dbReference type="InterPro" id="IPR045024">
    <property type="entry name" value="NDH-2"/>
</dbReference>
<keyword evidence="5" id="KW-0520">NAD</keyword>
<sequence length="440" mass="50096">MHLVLRKSNEVKRTVSQLWNQCLRMKSTDTRRKRLILLGTGWASYSVLKSIDKSKYDVIVVSPRNHFLFTPLLCSTTVGTLEFRSIIEPIRNLGFRQTDHFHLSWAESLDFSRQILHCQSVLKPDLKYELLYDKIVIGVGALNNTFGVPGVSEYAFFLKEVADARKIRNRILNNFELSIQPGIDELESKRLLHTIIVGGGPTGIEFGAELYDFVEQDVTRLYKKKKDDVRVTLVESNQILSSFDERLRNFAERKIKERSGFNLLKDSVTSVSSDHVVLKSGKTLPCGLIVWSTGLAPRFFVVNLNVAKNARGQILTDRHLRILGDPSGNSYALGDCADIQDMPLPCTAQVAERQGRYLAEQLNGKGDGEPFKFTSMGMLAYIGQYQGLSDLPDFKLQGFPSWFLWRSAYLTRLGSWRLRMQVPLDWTKTLLFGRDVSRFE</sequence>
<keyword evidence="4" id="KW-0560">Oxidoreductase</keyword>
<dbReference type="GO" id="GO:0005739">
    <property type="term" value="C:mitochondrion"/>
    <property type="evidence" value="ECO:0007669"/>
    <property type="project" value="TreeGrafter"/>
</dbReference>
<dbReference type="EMBL" id="JAEAOA010000697">
    <property type="protein sequence ID" value="KAK3576591.1"/>
    <property type="molecule type" value="Genomic_DNA"/>
</dbReference>
<dbReference type="InterPro" id="IPR036188">
    <property type="entry name" value="FAD/NAD-bd_sf"/>
</dbReference>
<gene>
    <name evidence="8" type="ORF">CHS0354_011268</name>
</gene>
<dbReference type="GO" id="GO:0003954">
    <property type="term" value="F:NADH dehydrogenase activity"/>
    <property type="evidence" value="ECO:0007669"/>
    <property type="project" value="InterPro"/>
</dbReference>
<evidence type="ECO:0000256" key="1">
    <source>
        <dbReference type="ARBA" id="ARBA00005272"/>
    </source>
</evidence>
<dbReference type="Proteomes" id="UP001195483">
    <property type="component" value="Unassembled WGS sequence"/>
</dbReference>
<evidence type="ECO:0000259" key="6">
    <source>
        <dbReference type="Pfam" id="PF07992"/>
    </source>
</evidence>
<evidence type="ECO:0008006" key="10">
    <source>
        <dbReference type="Google" id="ProtNLM"/>
    </source>
</evidence>
<dbReference type="Gene3D" id="3.50.50.100">
    <property type="match status" value="1"/>
</dbReference>